<evidence type="ECO:0000256" key="1">
    <source>
        <dbReference type="ARBA" id="ARBA00022729"/>
    </source>
</evidence>
<dbReference type="GO" id="GO:0009506">
    <property type="term" value="C:plasmodesma"/>
    <property type="evidence" value="ECO:0007669"/>
    <property type="project" value="UniProtKB-ARBA"/>
</dbReference>
<accession>A0A0E0A5M7</accession>
<dbReference type="InterPro" id="IPR044788">
    <property type="entry name" value="X8_dom_prot"/>
</dbReference>
<dbReference type="EnsemblPlants" id="OGLUM06G04750.1">
    <property type="protein sequence ID" value="OGLUM06G04750.1"/>
    <property type="gene ID" value="OGLUM06G04750"/>
</dbReference>
<feature type="compositionally biased region" description="Low complexity" evidence="2">
    <location>
        <begin position="171"/>
        <end position="183"/>
    </location>
</feature>
<dbReference type="Proteomes" id="UP000026961">
    <property type="component" value="Chromosome 6"/>
</dbReference>
<feature type="region of interest" description="Disordered" evidence="2">
    <location>
        <begin position="158"/>
        <end position="195"/>
    </location>
</feature>
<reference evidence="4" key="2">
    <citation type="submission" date="2018-05" db="EMBL/GenBank/DDBJ databases">
        <title>OgluRS3 (Oryza glumaepatula Reference Sequence Version 3).</title>
        <authorList>
            <person name="Zhang J."/>
            <person name="Kudrna D."/>
            <person name="Lee S."/>
            <person name="Talag J."/>
            <person name="Welchert J."/>
            <person name="Wing R.A."/>
        </authorList>
    </citation>
    <scope>NUCLEOTIDE SEQUENCE [LARGE SCALE GENOMIC DNA]</scope>
</reference>
<keyword evidence="5" id="KW-1185">Reference proteome</keyword>
<dbReference type="SMART" id="SM00768">
    <property type="entry name" value="X8"/>
    <property type="match status" value="1"/>
</dbReference>
<evidence type="ECO:0000256" key="2">
    <source>
        <dbReference type="SAM" id="MobiDB-lite"/>
    </source>
</evidence>
<evidence type="ECO:0000313" key="5">
    <source>
        <dbReference type="Proteomes" id="UP000026961"/>
    </source>
</evidence>
<keyword evidence="1" id="KW-0732">Signal</keyword>
<feature type="compositionally biased region" description="Basic and acidic residues" evidence="2">
    <location>
        <begin position="185"/>
        <end position="195"/>
    </location>
</feature>
<organism evidence="4">
    <name type="scientific">Oryza glumipatula</name>
    <dbReference type="NCBI Taxonomy" id="40148"/>
    <lineage>
        <taxon>Eukaryota</taxon>
        <taxon>Viridiplantae</taxon>
        <taxon>Streptophyta</taxon>
        <taxon>Embryophyta</taxon>
        <taxon>Tracheophyta</taxon>
        <taxon>Spermatophyta</taxon>
        <taxon>Magnoliopsida</taxon>
        <taxon>Liliopsida</taxon>
        <taxon>Poales</taxon>
        <taxon>Poaceae</taxon>
        <taxon>BOP clade</taxon>
        <taxon>Oryzoideae</taxon>
        <taxon>Oryzeae</taxon>
        <taxon>Oryzinae</taxon>
        <taxon>Oryza</taxon>
    </lineage>
</organism>
<dbReference type="HOGENOM" id="CLU_105612_0_0_1"/>
<dbReference type="Gramene" id="OGLUM06G04750.1">
    <property type="protein sequence ID" value="OGLUM06G04750.1"/>
    <property type="gene ID" value="OGLUM06G04750"/>
</dbReference>
<protein>
    <recommendedName>
        <fullName evidence="3">X8 domain-containing protein</fullName>
    </recommendedName>
</protein>
<dbReference type="PANTHER" id="PTHR31044">
    <property type="entry name" value="BETA-1,3 GLUCANASE"/>
    <property type="match status" value="1"/>
</dbReference>
<dbReference type="InterPro" id="IPR012946">
    <property type="entry name" value="X8"/>
</dbReference>
<dbReference type="STRING" id="40148.A0A0E0A5M7"/>
<evidence type="ECO:0000313" key="4">
    <source>
        <dbReference type="EnsemblPlants" id="OGLUM06G04750.1"/>
    </source>
</evidence>
<dbReference type="AlphaFoldDB" id="A0A0E0A5M7"/>
<sequence>MDGEGEHCAARPPGGGGGDGVRRWERARALAAAATMVIPLLLRCCSCWLCPLAQRRADGAFCVFKPDQSPAAMQKAIDYACWRGADCTQIMQSGACYQPSTIGGGGEILRRRSEQTAHDGAERTARGGAEMLAAMAGWSTRRTTTEEAGPGANAVVVGPSSCKQRPRHRALAAAPLPPNAAVASTEKKKGGERCY</sequence>
<feature type="region of interest" description="Disordered" evidence="2">
    <location>
        <begin position="1"/>
        <end position="21"/>
    </location>
</feature>
<feature type="domain" description="X8" evidence="3">
    <location>
        <begin position="60"/>
        <end position="117"/>
    </location>
</feature>
<name>A0A0E0A5M7_9ORYZ</name>
<dbReference type="PANTHER" id="PTHR31044:SF30">
    <property type="entry name" value="OS05G0512600 PROTEIN"/>
    <property type="match status" value="1"/>
</dbReference>
<proteinExistence type="predicted"/>
<reference evidence="4" key="1">
    <citation type="submission" date="2015-04" db="UniProtKB">
        <authorList>
            <consortium name="EnsemblPlants"/>
        </authorList>
    </citation>
    <scope>IDENTIFICATION</scope>
</reference>
<dbReference type="Pfam" id="PF07983">
    <property type="entry name" value="X8"/>
    <property type="match status" value="1"/>
</dbReference>
<evidence type="ECO:0000259" key="3">
    <source>
        <dbReference type="SMART" id="SM00768"/>
    </source>
</evidence>